<reference evidence="2 3" key="1">
    <citation type="journal article" date="2020" name="Nature">
        <title>Six reference-quality genomes reveal evolution of bat adaptations.</title>
        <authorList>
            <person name="Jebb D."/>
            <person name="Huang Z."/>
            <person name="Pippel M."/>
            <person name="Hughes G.M."/>
            <person name="Lavrichenko K."/>
            <person name="Devanna P."/>
            <person name="Winkler S."/>
            <person name="Jermiin L.S."/>
            <person name="Skirmuntt E.C."/>
            <person name="Katzourakis A."/>
            <person name="Burkitt-Gray L."/>
            <person name="Ray D.A."/>
            <person name="Sullivan K.A.M."/>
            <person name="Roscito J.G."/>
            <person name="Kirilenko B.M."/>
            <person name="Davalos L.M."/>
            <person name="Corthals A.P."/>
            <person name="Power M.L."/>
            <person name="Jones G."/>
            <person name="Ransome R.D."/>
            <person name="Dechmann D.K.N."/>
            <person name="Locatelli A.G."/>
            <person name="Puechmaille S.J."/>
            <person name="Fedrigo O."/>
            <person name="Jarvis E.D."/>
            <person name="Hiller M."/>
            <person name="Vernes S.C."/>
            <person name="Myers E.W."/>
            <person name="Teeling E.C."/>
        </authorList>
    </citation>
    <scope>NUCLEOTIDE SEQUENCE [LARGE SCALE GENOMIC DNA]</scope>
    <source>
        <strain evidence="2">Bat1K_MPI-CBG_1</strain>
    </source>
</reference>
<comment type="caution">
    <text evidence="2">The sequence shown here is derived from an EMBL/GenBank/DDBJ whole genome shotgun (WGS) entry which is preliminary data.</text>
</comment>
<accession>A0A833ZC97</accession>
<evidence type="ECO:0000256" key="1">
    <source>
        <dbReference type="SAM" id="MobiDB-lite"/>
    </source>
</evidence>
<dbReference type="Proteomes" id="UP000664940">
    <property type="component" value="Unassembled WGS sequence"/>
</dbReference>
<gene>
    <name evidence="2" type="ORF">HJG60_008162</name>
</gene>
<organism evidence="2 3">
    <name type="scientific">Phyllostomus discolor</name>
    <name type="common">pale spear-nosed bat</name>
    <dbReference type="NCBI Taxonomy" id="89673"/>
    <lineage>
        <taxon>Eukaryota</taxon>
        <taxon>Metazoa</taxon>
        <taxon>Chordata</taxon>
        <taxon>Craniata</taxon>
        <taxon>Vertebrata</taxon>
        <taxon>Euteleostomi</taxon>
        <taxon>Mammalia</taxon>
        <taxon>Eutheria</taxon>
        <taxon>Laurasiatheria</taxon>
        <taxon>Chiroptera</taxon>
        <taxon>Yangochiroptera</taxon>
        <taxon>Phyllostomidae</taxon>
        <taxon>Phyllostominae</taxon>
        <taxon>Phyllostomus</taxon>
    </lineage>
</organism>
<sequence>MSFKRRCTGNILMNSQKSMKKRKPQKPPRERVLISKSGPRLRTELRKGNGARPSNLLGSLLPAWSVSHSDLVDGGEEWDGDIQTCKAAESSPPCPFSGSHNRRSCSSSEGWVKKVHAVGSHTRPWVILLRGEGQSPGKSVAPGQCRGRCCEAGLGSSPSLQGGAKKT</sequence>
<dbReference type="AlphaFoldDB" id="A0A833ZC97"/>
<dbReference type="EMBL" id="JABVXQ010000010">
    <property type="protein sequence ID" value="KAF6088306.1"/>
    <property type="molecule type" value="Genomic_DNA"/>
</dbReference>
<proteinExistence type="predicted"/>
<feature type="region of interest" description="Disordered" evidence="1">
    <location>
        <begin position="1"/>
        <end position="38"/>
    </location>
</feature>
<evidence type="ECO:0000313" key="2">
    <source>
        <dbReference type="EMBL" id="KAF6088306.1"/>
    </source>
</evidence>
<protein>
    <submittedName>
        <fullName evidence="2">Uncharacterized protein</fullName>
    </submittedName>
</protein>
<name>A0A833ZC97_9CHIR</name>
<evidence type="ECO:0000313" key="3">
    <source>
        <dbReference type="Proteomes" id="UP000664940"/>
    </source>
</evidence>